<accession>A0A7D9ICU8</accession>
<evidence type="ECO:0000256" key="1">
    <source>
        <dbReference type="ARBA" id="ARBA00004590"/>
    </source>
</evidence>
<dbReference type="Proteomes" id="UP001152795">
    <property type="component" value="Unassembled WGS sequence"/>
</dbReference>
<evidence type="ECO:0000256" key="6">
    <source>
        <dbReference type="ARBA" id="ARBA00023136"/>
    </source>
</evidence>
<dbReference type="Pfam" id="PF26182">
    <property type="entry name" value="Ig_NUP210_5th"/>
    <property type="match status" value="1"/>
</dbReference>
<name>A0A7D9ICU8_PARCT</name>
<dbReference type="InterPro" id="IPR055095">
    <property type="entry name" value="NUP210_Ig_C"/>
</dbReference>
<keyword evidence="8" id="KW-0539">Nucleus</keyword>
<keyword evidence="5 10" id="KW-1133">Transmembrane helix</keyword>
<dbReference type="InterPro" id="IPR055094">
    <property type="entry name" value="NUP210_Ig15"/>
</dbReference>
<dbReference type="PANTHER" id="PTHR23019">
    <property type="entry name" value="NUCLEAR PORE MEMBRANE GLYCOPROTEIN GP210-RELATED"/>
    <property type="match status" value="1"/>
</dbReference>
<dbReference type="InterPro" id="IPR055097">
    <property type="entry name" value="Ig_NUP210_2nd"/>
</dbReference>
<dbReference type="Pfam" id="PF22969">
    <property type="entry name" value="Ig_NUP210_2nd"/>
    <property type="match status" value="1"/>
</dbReference>
<dbReference type="Gene3D" id="2.60.40.1080">
    <property type="match status" value="2"/>
</dbReference>
<dbReference type="InterPro" id="IPR008964">
    <property type="entry name" value="Invasin/intimin_cell_adhesion"/>
</dbReference>
<feature type="transmembrane region" description="Helical" evidence="10">
    <location>
        <begin position="1814"/>
        <end position="1831"/>
    </location>
</feature>
<evidence type="ECO:0000256" key="2">
    <source>
        <dbReference type="ARBA" id="ARBA00007313"/>
    </source>
</evidence>
<keyword evidence="4 11" id="KW-0732">Signal</keyword>
<evidence type="ECO:0000256" key="11">
    <source>
        <dbReference type="SAM" id="SignalP"/>
    </source>
</evidence>
<dbReference type="EMBL" id="CACRXK020004745">
    <property type="protein sequence ID" value="CAB4003860.1"/>
    <property type="molecule type" value="Genomic_DNA"/>
</dbReference>
<evidence type="ECO:0000313" key="12">
    <source>
        <dbReference type="EMBL" id="CAB4003860.1"/>
    </source>
</evidence>
<comment type="subcellular location">
    <subcellularLocation>
        <location evidence="1">Nucleus membrane</location>
        <topology evidence="1">Single-pass membrane protein</topology>
    </subcellularLocation>
</comment>
<evidence type="ECO:0000256" key="8">
    <source>
        <dbReference type="ARBA" id="ARBA00023242"/>
    </source>
</evidence>
<dbReference type="InterPro" id="IPR003343">
    <property type="entry name" value="Big_2"/>
</dbReference>
<evidence type="ECO:0000313" key="13">
    <source>
        <dbReference type="Proteomes" id="UP001152795"/>
    </source>
</evidence>
<dbReference type="InterPro" id="IPR055099">
    <property type="entry name" value="Ig_NUP210_7th"/>
</dbReference>
<dbReference type="SMART" id="SM00635">
    <property type="entry name" value="BID_2"/>
    <property type="match status" value="2"/>
</dbReference>
<dbReference type="Pfam" id="PF26183">
    <property type="entry name" value="Ig_NUP210_14th"/>
    <property type="match status" value="1"/>
</dbReference>
<reference evidence="12" key="1">
    <citation type="submission" date="2020-04" db="EMBL/GenBank/DDBJ databases">
        <authorList>
            <person name="Alioto T."/>
            <person name="Alioto T."/>
            <person name="Gomez Garrido J."/>
        </authorList>
    </citation>
    <scope>NUCLEOTIDE SEQUENCE</scope>
    <source>
        <strain evidence="12">A484AB</strain>
    </source>
</reference>
<dbReference type="Pfam" id="PF26181">
    <property type="entry name" value="Ig_NUP210_13th"/>
    <property type="match status" value="1"/>
</dbReference>
<organism evidence="12 13">
    <name type="scientific">Paramuricea clavata</name>
    <name type="common">Red gorgonian</name>
    <name type="synonym">Violescent sea-whip</name>
    <dbReference type="NCBI Taxonomy" id="317549"/>
    <lineage>
        <taxon>Eukaryota</taxon>
        <taxon>Metazoa</taxon>
        <taxon>Cnidaria</taxon>
        <taxon>Anthozoa</taxon>
        <taxon>Octocorallia</taxon>
        <taxon>Malacalcyonacea</taxon>
        <taxon>Plexauridae</taxon>
        <taxon>Paramuricea</taxon>
    </lineage>
</organism>
<dbReference type="Pfam" id="PF02368">
    <property type="entry name" value="Big_2"/>
    <property type="match status" value="1"/>
</dbReference>
<dbReference type="GO" id="GO:0005643">
    <property type="term" value="C:nuclear pore"/>
    <property type="evidence" value="ECO:0007669"/>
    <property type="project" value="TreeGrafter"/>
</dbReference>
<dbReference type="PANTHER" id="PTHR23019:SF0">
    <property type="entry name" value="NUCLEAR PORE MEMBRANE GLYCOPROTEIN 210"/>
    <property type="match status" value="1"/>
</dbReference>
<dbReference type="GO" id="GO:0031965">
    <property type="term" value="C:nuclear membrane"/>
    <property type="evidence" value="ECO:0007669"/>
    <property type="project" value="UniProtKB-SubCell"/>
</dbReference>
<dbReference type="InterPro" id="IPR056899">
    <property type="entry name" value="Ig_NUP210_9th"/>
</dbReference>
<keyword evidence="7" id="KW-0325">Glycoprotein</keyword>
<dbReference type="SUPFAM" id="SSF49373">
    <property type="entry name" value="Invasin/intimin cell-adhesion fragments"/>
    <property type="match status" value="1"/>
</dbReference>
<dbReference type="Pfam" id="PF25354">
    <property type="entry name" value="Ig_NUP210_16th"/>
    <property type="match status" value="1"/>
</dbReference>
<evidence type="ECO:0000256" key="9">
    <source>
        <dbReference type="SAM" id="MobiDB-lite"/>
    </source>
</evidence>
<gene>
    <name evidence="12" type="ORF">PACLA_8A004116</name>
</gene>
<proteinExistence type="inferred from homology"/>
<dbReference type="Pfam" id="PF22959">
    <property type="entry name" value="Ig_NUP210_15th"/>
    <property type="match status" value="1"/>
</dbReference>
<dbReference type="Pfam" id="PF22962">
    <property type="entry name" value="Ig_NUP210_7th"/>
    <property type="match status" value="1"/>
</dbReference>
<keyword evidence="13" id="KW-1185">Reference proteome</keyword>
<dbReference type="InterPro" id="IPR056898">
    <property type="entry name" value="Ig_NUP210_6th"/>
</dbReference>
<keyword evidence="3 10" id="KW-0812">Transmembrane</keyword>
<dbReference type="Pfam" id="PF26184">
    <property type="entry name" value="Ig_NUP210_8th"/>
    <property type="match status" value="1"/>
</dbReference>
<dbReference type="InterPro" id="IPR055098">
    <property type="entry name" value="Ig_NUP210_3rd"/>
</dbReference>
<evidence type="ECO:0000256" key="5">
    <source>
        <dbReference type="ARBA" id="ARBA00022989"/>
    </source>
</evidence>
<dbReference type="InterPro" id="IPR057586">
    <property type="entry name" value="Ig_NUP210_16th"/>
</dbReference>
<dbReference type="InterPro" id="IPR058779">
    <property type="entry name" value="Ig_NUP210_13th"/>
</dbReference>
<dbReference type="InterPro" id="IPR056897">
    <property type="entry name" value="Ig_NUP210_4th"/>
</dbReference>
<evidence type="ECO:0000256" key="3">
    <source>
        <dbReference type="ARBA" id="ARBA00022692"/>
    </source>
</evidence>
<protein>
    <submittedName>
        <fullName evidence="12">Uncharacterized protein</fullName>
    </submittedName>
</protein>
<evidence type="ECO:0000256" key="10">
    <source>
        <dbReference type="SAM" id="Phobius"/>
    </source>
</evidence>
<dbReference type="Pfam" id="PF22957">
    <property type="entry name" value="NUP210_Ig"/>
    <property type="match status" value="1"/>
</dbReference>
<dbReference type="Pfam" id="PF22967">
    <property type="entry name" value="Ig_NUP210_1st"/>
    <property type="match status" value="1"/>
</dbReference>
<dbReference type="OrthoDB" id="6020846at2759"/>
<dbReference type="Pfam" id="PF22963">
    <property type="entry name" value="Ig_NUP210_3rd"/>
    <property type="match status" value="1"/>
</dbReference>
<evidence type="ECO:0000256" key="7">
    <source>
        <dbReference type="ARBA" id="ARBA00023180"/>
    </source>
</evidence>
<comment type="caution">
    <text evidence="12">The sequence shown here is derived from an EMBL/GenBank/DDBJ whole genome shotgun (WGS) entry which is preliminary data.</text>
</comment>
<feature type="signal peptide" evidence="11">
    <location>
        <begin position="1"/>
        <end position="23"/>
    </location>
</feature>
<dbReference type="InterPro" id="IPR045197">
    <property type="entry name" value="NUP210-like"/>
</dbReference>
<dbReference type="Pfam" id="PF24991">
    <property type="entry name" value="Ig_NUP210_4th"/>
    <property type="match status" value="1"/>
</dbReference>
<keyword evidence="6 10" id="KW-0472">Membrane</keyword>
<dbReference type="InterPro" id="IPR055096">
    <property type="entry name" value="Ig_NUP210_1st"/>
</dbReference>
<sequence length="1903" mass="209131">MAGWKVLVWENFLLLFCIVSCERQPDTLNVLSILLPYSTAGSANVNFTIGANDGCYKWTSSRPEIAKVRSVQKTSQYKGGDSCSQQAIVTSQSSKPEKQTAIIIAEEKVTGNILRADVFVNRINRIEITTTTRELLLGQSPELLDVIAFDDTGNLFSSLDGLAFDWELITVKGSIEASSVLRIVPFAESINETSVAIYALEAKGLRGNSIIVEGINTGTAIVKAKLSHPTFKDVEAHSVKLLVIDNLMIVPSMDVYIMINTAVKYSVKRFRQNSVIDIEMPSSQFKFVLSNTTVGTLDEPSSRVIGRALGYTQVMLIDNNMKDESSSRQPSAGIHVVQPDHLGFSVFPGGIWVLETNRQYVITVDVYDKMNHKLYVAENIMIKTTFPETYFSVSHSSNNGSYHLTKALKSGKTVLHAVLASVKLITTGEVVTLDPPVEGEQEVVIYVPISVVPAILVFPWIPVSGEYYRYQLKATGGSGRYSWTSDETNIASVNTRGLLTTTTDTGMTEVKAHDSENSMHYGLAQVYVLPPDNLKFVPSKVEVEIGTKLKLPLAAAAYLTPESNELKFFDDCRKMNLSVTVSDHSIFQVIGTSDENDEIIAPGCTSVYLKALRQGYVIVTARYKYKDINIKATVTVAAYFPLTTLDPDDVAVVSLGSAKNLILQGGPQPWVHDRSTHYEEVRAVKEDLVSIRTDIIPEHPFSDKRSLHFYHVTCKALGEQDLVVTIGNKPSETNQYPASSNVTIKFACMLPATLALEPDVQLPEISERRLSLQDCQSPNKEFHVRSPQALKLRIILRDHKNRLFDNFTSLDVSWSSNNYNMASFDFSDTTGVQMEYQEDIFSQHRMKSTSYQVCHLKQKQGSVTIKAAVTKYRVEILQNAGVNDKETLKKALTASLRLSLTSDIRIEPKHASIFNHPMNKVDLTIYGGSGRFLVKGSDDDIASVAATKSIVKVTPKMTGVLTVTVYDQCLDSPNSATANIRVSDIDSIHVAVVDKVELGHVINCTVMVLDELDKPLLVSQLELLNLTPRLSRDLLNIKPSARKGLDKAFYNLRGVAIGNTILTYSAHPANKLQITSEPKHIQVFPPLRLDPRYIILIPGATFQLKATGGPYPQVTTLFSIKNETVASVDSVGLITARVPGKSTITGAVEATDPQSGHTIVFSKDHVIVEVLRLSGVKIFTPSTNLVTETEIGLRAVGMNDETPFSFANAIPGLEFHWTSSNIDVCKLKSVYEKSGITIDSEKAFRVVLSCNHPGEVVIKLQAVFTQPSYEQAIAHAHLYDDVRIQVFEKLRLIEPSDGQLLLPHDVNVRIRTNRDGGRLSYNIMDVCPQSPRSDSRPLLTINNRGLLETGMISGTAGILVTSREDFGVNQTVVVHVEVKSVASISITPQSAIHTLSHKLHAFPVGMSAIFSVFLHDNIGRKFDSGNVPLKHRLNRFDSIHVTQGPDNGTYSIRAHNNGEAILNVWLVSSPHIADFVHLRATQAIVPFRLTYFLGEMICFKETVMGDEDNGLWWASKDNILSIDPHTGIAIATSSGNSLVYYNASVSLPTYIEAKVSSVSDVEIVNPDKTVISNSPGADVNGSYVVHIDFGKQRSTPLPGCDCHVLEDTSSAAKLQFPFTCVLSFEKPHGLTTDKLFNIKAGYDNGKSACFIFPKRLSTDDAKVLSNSQANLVLSVTLQDPSKGLEFTSGFVDLEFVPSFVLARQEVRLSKAGESLEVHGTDEMLQSLQVNSQSSSVLVKLRHDSDVAFLDILLADANTASFEDAIIEIKSGLTTQIETINVSYLSLLPAPQLSSANQCPGPACPDKDSFNVRNILIILLTIVVILVLILLCRPARRQRPIPYPGVSPYGHQSPYPNDGRNPVDTFATPYNRSDVSPGRRRQSPVLARRATPGSSPRGLFSVTQ</sequence>
<evidence type="ECO:0000256" key="4">
    <source>
        <dbReference type="ARBA" id="ARBA00022729"/>
    </source>
</evidence>
<dbReference type="Pfam" id="PF24902">
    <property type="entry name" value="Ig_NUP210_9th"/>
    <property type="match status" value="1"/>
</dbReference>
<feature type="region of interest" description="Disordered" evidence="9">
    <location>
        <begin position="1841"/>
        <end position="1903"/>
    </location>
</feature>
<comment type="similarity">
    <text evidence="2">Belongs to the NUP210 family.</text>
</comment>
<feature type="chain" id="PRO_5043602149" evidence="11">
    <location>
        <begin position="24"/>
        <end position="1903"/>
    </location>
</feature>
<dbReference type="Pfam" id="PF24935">
    <property type="entry name" value="Ig_NUP210_6th"/>
    <property type="match status" value="1"/>
</dbReference>